<feature type="compositionally biased region" description="Basic and acidic residues" evidence="1">
    <location>
        <begin position="24"/>
        <end position="34"/>
    </location>
</feature>
<accession>A0A5A7TIC0</accession>
<dbReference type="AlphaFoldDB" id="A0A5A7TIC0"/>
<proteinExistence type="predicted"/>
<feature type="compositionally biased region" description="Low complexity" evidence="1">
    <location>
        <begin position="57"/>
        <end position="68"/>
    </location>
</feature>
<dbReference type="Proteomes" id="UP000321393">
    <property type="component" value="Unassembled WGS sequence"/>
</dbReference>
<evidence type="ECO:0000313" key="2">
    <source>
        <dbReference type="EMBL" id="KAA0041155.1"/>
    </source>
</evidence>
<feature type="region of interest" description="Disordered" evidence="1">
    <location>
        <begin position="1"/>
        <end position="96"/>
    </location>
</feature>
<reference evidence="2 3" key="1">
    <citation type="submission" date="2019-08" db="EMBL/GenBank/DDBJ databases">
        <title>Draft genome sequences of two oriental melons (Cucumis melo L. var makuwa).</title>
        <authorList>
            <person name="Kwon S.-Y."/>
        </authorList>
    </citation>
    <scope>NUCLEOTIDE SEQUENCE [LARGE SCALE GENOMIC DNA]</scope>
    <source>
        <strain evidence="3">cv. SW 3</strain>
        <tissue evidence="2">Leaf</tissue>
    </source>
</reference>
<sequence>MPPKDTTTTKRKSSTLGVEVDPTQDDKPIKDPPQKKQRKQTVNRILDDDSFDESNGLDDSIPSSSLPSKDNPPIPHEDIEDPFPLPHKEIFYPPSPISPLFSAAIA</sequence>
<evidence type="ECO:0000313" key="3">
    <source>
        <dbReference type="Proteomes" id="UP000321393"/>
    </source>
</evidence>
<gene>
    <name evidence="2" type="ORF">E6C27_scaffold128G00760</name>
</gene>
<organism evidence="2 3">
    <name type="scientific">Cucumis melo var. makuwa</name>
    <name type="common">Oriental melon</name>
    <dbReference type="NCBI Taxonomy" id="1194695"/>
    <lineage>
        <taxon>Eukaryota</taxon>
        <taxon>Viridiplantae</taxon>
        <taxon>Streptophyta</taxon>
        <taxon>Embryophyta</taxon>
        <taxon>Tracheophyta</taxon>
        <taxon>Spermatophyta</taxon>
        <taxon>Magnoliopsida</taxon>
        <taxon>eudicotyledons</taxon>
        <taxon>Gunneridae</taxon>
        <taxon>Pentapetalae</taxon>
        <taxon>rosids</taxon>
        <taxon>fabids</taxon>
        <taxon>Cucurbitales</taxon>
        <taxon>Cucurbitaceae</taxon>
        <taxon>Benincaseae</taxon>
        <taxon>Cucumis</taxon>
    </lineage>
</organism>
<comment type="caution">
    <text evidence="2">The sequence shown here is derived from an EMBL/GenBank/DDBJ whole genome shotgun (WGS) entry which is preliminary data.</text>
</comment>
<name>A0A5A7TIC0_CUCMM</name>
<evidence type="ECO:0000256" key="1">
    <source>
        <dbReference type="SAM" id="MobiDB-lite"/>
    </source>
</evidence>
<dbReference type="EMBL" id="SSTE01016683">
    <property type="protein sequence ID" value="KAA0041155.1"/>
    <property type="molecule type" value="Genomic_DNA"/>
</dbReference>
<protein>
    <submittedName>
        <fullName evidence="2">Uncharacterized protein</fullName>
    </submittedName>
</protein>